<evidence type="ECO:0000256" key="10">
    <source>
        <dbReference type="ARBA" id="ARBA00044881"/>
    </source>
</evidence>
<evidence type="ECO:0000256" key="22">
    <source>
        <dbReference type="ARBA" id="ARBA00045018"/>
    </source>
</evidence>
<evidence type="ECO:0000256" key="7">
    <source>
        <dbReference type="ARBA" id="ARBA00023228"/>
    </source>
</evidence>
<comment type="catalytic activity">
    <reaction evidence="15">
        <text>L-arginyl-L-alpha-amino acid(out) = L-arginyl-L-alpha-amino acid(in)</text>
        <dbReference type="Rhea" id="RHEA:79371"/>
        <dbReference type="ChEBI" id="CHEBI:84315"/>
    </reaction>
</comment>
<keyword evidence="5 25" id="KW-1133">Transmembrane helix</keyword>
<comment type="catalytic activity">
    <reaction evidence="19">
        <text>L-alanyl-L-lysine(out) = L-alanyl-L-lysine(in)</text>
        <dbReference type="Rhea" id="RHEA:79415"/>
        <dbReference type="ChEBI" id="CHEBI:192470"/>
    </reaction>
</comment>
<feature type="transmembrane region" description="Helical" evidence="25">
    <location>
        <begin position="101"/>
        <end position="118"/>
    </location>
</feature>
<comment type="catalytic activity">
    <reaction evidence="11">
        <text>L-alpha-aminoacyl-L-histidine(out) = L-alpha-aminoacyl-L-histidine(in)</text>
        <dbReference type="Rhea" id="RHEA:79375"/>
        <dbReference type="ChEBI" id="CHEBI:229967"/>
    </reaction>
</comment>
<comment type="caution">
    <text evidence="27">The sequence shown here is derived from an EMBL/GenBank/DDBJ whole genome shotgun (WGS) entry which is preliminary data.</text>
</comment>
<comment type="catalytic activity">
    <reaction evidence="10">
        <text>L-alpha-aminoacyl-L-arginine(out) = L-alpha-aminoacyl-L-arginine(in)</text>
        <dbReference type="Rhea" id="RHEA:79367"/>
        <dbReference type="ChEBI" id="CHEBI:229968"/>
    </reaction>
</comment>
<evidence type="ECO:0000256" key="9">
    <source>
        <dbReference type="ARBA" id="ARBA00044878"/>
    </source>
</evidence>
<dbReference type="InterPro" id="IPR020846">
    <property type="entry name" value="MFS_dom"/>
</dbReference>
<evidence type="ECO:0000256" key="18">
    <source>
        <dbReference type="ARBA" id="ARBA00044912"/>
    </source>
</evidence>
<feature type="transmembrane region" description="Helical" evidence="25">
    <location>
        <begin position="124"/>
        <end position="148"/>
    </location>
</feature>
<keyword evidence="6 25" id="KW-0472">Membrane</keyword>
<evidence type="ECO:0000259" key="26">
    <source>
        <dbReference type="PROSITE" id="PS50850"/>
    </source>
</evidence>
<comment type="catalytic activity">
    <reaction evidence="8">
        <text>L-lysyl-L-alanine(out) = L-lysyl-L-alanine(in)</text>
        <dbReference type="Rhea" id="RHEA:79399"/>
        <dbReference type="ChEBI" id="CHEBI:229954"/>
    </reaction>
</comment>
<dbReference type="PANTHER" id="PTHR23512">
    <property type="entry name" value="MAJOR FACILITATOR SUPERFAMILY DOMAIN-CONTAINING PROTEIN 1"/>
    <property type="match status" value="1"/>
</dbReference>
<evidence type="ECO:0000313" key="27">
    <source>
        <dbReference type="EMBL" id="KAF0725065.1"/>
    </source>
</evidence>
<evidence type="ECO:0000256" key="25">
    <source>
        <dbReference type="SAM" id="Phobius"/>
    </source>
</evidence>
<comment type="function">
    <text evidence="23">Lysosomal dipeptide uniporter that selectively exports lysine, arginine or histidine-containing dipeptides with a net positive charge from the lysosome lumen into the cytosol. Could play a role in a specific type of protein O-glycosylation indirectly regulating macrophages migration and tissue invasion. Also essential for liver homeostasis.</text>
</comment>
<evidence type="ECO:0000313" key="28">
    <source>
        <dbReference type="Proteomes" id="UP000481153"/>
    </source>
</evidence>
<comment type="subunit">
    <text evidence="24">Homodimer. Interacts with lysosomal protein GLMP (via lumenal domain); the interaction starts while both proteins are still in the endoplasmic reticulum and is required for stabilization of MFSD1 in lysosomes but has no direct effect on its targeting to lysosomes or transporter activity.</text>
</comment>
<keyword evidence="3" id="KW-0813">Transport</keyword>
<feature type="transmembrane region" description="Helical" evidence="25">
    <location>
        <begin position="341"/>
        <end position="360"/>
    </location>
</feature>
<comment type="catalytic activity">
    <reaction evidence="18">
        <text>L-histidyl-L-alpha-amino acid(out) = L-histidyl-L-alpha-amino acid(in)</text>
        <dbReference type="Rhea" id="RHEA:79379"/>
        <dbReference type="ChEBI" id="CHEBI:229964"/>
    </reaction>
</comment>
<dbReference type="AlphaFoldDB" id="A0A6G0WCA3"/>
<organism evidence="27 28">
    <name type="scientific">Aphanomyces euteiches</name>
    <dbReference type="NCBI Taxonomy" id="100861"/>
    <lineage>
        <taxon>Eukaryota</taxon>
        <taxon>Sar</taxon>
        <taxon>Stramenopiles</taxon>
        <taxon>Oomycota</taxon>
        <taxon>Saprolegniomycetes</taxon>
        <taxon>Saprolegniales</taxon>
        <taxon>Verrucalvaceae</taxon>
        <taxon>Aphanomyces</taxon>
    </lineage>
</organism>
<feature type="transmembrane region" description="Helical" evidence="25">
    <location>
        <begin position="430"/>
        <end position="452"/>
    </location>
</feature>
<dbReference type="InterPro" id="IPR036259">
    <property type="entry name" value="MFS_trans_sf"/>
</dbReference>
<comment type="catalytic activity">
    <reaction evidence="17">
        <text>L-arginyl-glycine(out) = L-arginyl-glycine(in)</text>
        <dbReference type="Rhea" id="RHEA:79391"/>
        <dbReference type="ChEBI" id="CHEBI:229955"/>
    </reaction>
</comment>
<name>A0A6G0WCA3_9STRA</name>
<evidence type="ECO:0000256" key="4">
    <source>
        <dbReference type="ARBA" id="ARBA00022692"/>
    </source>
</evidence>
<dbReference type="InterPro" id="IPR052187">
    <property type="entry name" value="MFSD1"/>
</dbReference>
<dbReference type="PANTHER" id="PTHR23512:SF3">
    <property type="entry name" value="MAJOR FACILITATOR SUPERFAMILY DOMAIN-CONTAINING PROTEIN 1"/>
    <property type="match status" value="1"/>
</dbReference>
<keyword evidence="7" id="KW-0458">Lysosome</keyword>
<sequence>MPRPIETSPLLSRQVKPTWRIWESTSPGHRFYLLLFICLVPFGGHFVKNEMSALEQLLLDDPVVPVSNTMYGALNSAVSIPNMIVPFFGGHVLDSKGHDSILIFLVVMCIGQAIFTYAMDAHIFWLALVGRTIFGLGEGSVVAGARAIMSFWFDRSELTCAMGVMIATTNMSKMLAKATVAPLSLYFGGYIYGFVYGLVTCIVSLVFGIVVVKATARLNQLKQIVHAQQQQGKPLEMDSKLGWLANYLNQNSTDLEAQQDVREHGMLRSFGEFSLVFWLVVALHVVFINAFHLFQNISSSYLYQVHSYSIVDAGVISSLSSAFVIIAPFVGLLIDYVGGRMVVIVGSCFLGVVAYILLVFTSAPPLVAMLLFSICLAATPTILMASIPLSIPSHRFGLAFGLVEVIDAVGGFVGNLGIGYLRDVTGSYDAVMFVLLGLTCLALVLSLVLAYVNRHTGGNLSSATVRIPLNNRGEFAS</sequence>
<dbReference type="GO" id="GO:0005765">
    <property type="term" value="C:lysosomal membrane"/>
    <property type="evidence" value="ECO:0007669"/>
    <property type="project" value="UniProtKB-SubCell"/>
</dbReference>
<keyword evidence="28" id="KW-1185">Reference proteome</keyword>
<feature type="transmembrane region" description="Helical" evidence="25">
    <location>
        <begin position="314"/>
        <end position="334"/>
    </location>
</feature>
<accession>A0A6G0WCA3</accession>
<reference evidence="27 28" key="1">
    <citation type="submission" date="2019-07" db="EMBL/GenBank/DDBJ databases">
        <title>Genomics analysis of Aphanomyces spp. identifies a new class of oomycete effector associated with host adaptation.</title>
        <authorList>
            <person name="Gaulin E."/>
        </authorList>
    </citation>
    <scope>NUCLEOTIDE SEQUENCE [LARGE SCALE GENOMIC DNA]</scope>
    <source>
        <strain evidence="27 28">ATCC 201684</strain>
    </source>
</reference>
<evidence type="ECO:0000256" key="1">
    <source>
        <dbReference type="ARBA" id="ARBA00004155"/>
    </source>
</evidence>
<dbReference type="VEuPathDB" id="FungiDB:AeMF1_003467"/>
<evidence type="ECO:0000256" key="16">
    <source>
        <dbReference type="ARBA" id="ARBA00044900"/>
    </source>
</evidence>
<comment type="catalytic activity">
    <reaction evidence="16">
        <text>L-lysyl-L-lysine(out) = L-lysyl-L-lysine(in)</text>
        <dbReference type="Rhea" id="RHEA:79403"/>
        <dbReference type="ChEBI" id="CHEBI:229956"/>
    </reaction>
</comment>
<evidence type="ECO:0000256" key="23">
    <source>
        <dbReference type="ARBA" id="ARBA00045709"/>
    </source>
</evidence>
<evidence type="ECO:0000256" key="12">
    <source>
        <dbReference type="ARBA" id="ARBA00044891"/>
    </source>
</evidence>
<evidence type="ECO:0000256" key="21">
    <source>
        <dbReference type="ARBA" id="ARBA00044985"/>
    </source>
</evidence>
<protein>
    <recommendedName>
        <fullName evidence="21">Lysosomal dipeptide transporter MFSD1</fullName>
    </recommendedName>
    <alternativeName>
        <fullName evidence="22">Major facilitator superfamily domain-containing protein 1</fullName>
    </alternativeName>
</protein>
<evidence type="ECO:0000256" key="15">
    <source>
        <dbReference type="ARBA" id="ARBA00044899"/>
    </source>
</evidence>
<keyword evidence="4 25" id="KW-0812">Transmembrane</keyword>
<comment type="catalytic activity">
    <reaction evidence="14">
        <text>L-aspartyl-L-lysine(out) = L-aspartyl-L-lysine(in)</text>
        <dbReference type="Rhea" id="RHEA:79411"/>
        <dbReference type="ChEBI" id="CHEBI:229953"/>
    </reaction>
</comment>
<feature type="transmembrane region" description="Helical" evidence="25">
    <location>
        <begin position="275"/>
        <end position="294"/>
    </location>
</feature>
<dbReference type="SUPFAM" id="SSF103473">
    <property type="entry name" value="MFS general substrate transporter"/>
    <property type="match status" value="1"/>
</dbReference>
<feature type="domain" description="Major facilitator superfamily (MFS) profile" evidence="26">
    <location>
        <begin position="33"/>
        <end position="454"/>
    </location>
</feature>
<proteinExistence type="inferred from homology"/>
<evidence type="ECO:0000256" key="19">
    <source>
        <dbReference type="ARBA" id="ARBA00044919"/>
    </source>
</evidence>
<evidence type="ECO:0000256" key="3">
    <source>
        <dbReference type="ARBA" id="ARBA00022448"/>
    </source>
</evidence>
<feature type="transmembrane region" description="Helical" evidence="25">
    <location>
        <begin position="68"/>
        <end position="89"/>
    </location>
</feature>
<evidence type="ECO:0000256" key="20">
    <source>
        <dbReference type="ARBA" id="ARBA00044924"/>
    </source>
</evidence>
<comment type="catalytic activity">
    <reaction evidence="20">
        <text>L-lysyl-glycine(out) = L-lysyl-glycine(in)</text>
        <dbReference type="Rhea" id="RHEA:79407"/>
        <dbReference type="ChEBI" id="CHEBI:191202"/>
    </reaction>
</comment>
<comment type="subcellular location">
    <subcellularLocation>
        <location evidence="1">Lysosome membrane</location>
        <topology evidence="1">Multi-pass membrane protein</topology>
    </subcellularLocation>
</comment>
<comment type="catalytic activity">
    <reaction evidence="12">
        <text>L-lysyl-L-alpha-amino acid(out) = L-lysyl-L-alpha-amino acid(in)</text>
        <dbReference type="Rhea" id="RHEA:79387"/>
        <dbReference type="ChEBI" id="CHEBI:229965"/>
    </reaction>
</comment>
<feature type="transmembrane region" description="Helical" evidence="25">
    <location>
        <begin position="190"/>
        <end position="212"/>
    </location>
</feature>
<dbReference type="Pfam" id="PF07690">
    <property type="entry name" value="MFS_1"/>
    <property type="match status" value="1"/>
</dbReference>
<dbReference type="Proteomes" id="UP000481153">
    <property type="component" value="Unassembled WGS sequence"/>
</dbReference>
<dbReference type="EMBL" id="VJMJ01000253">
    <property type="protein sequence ID" value="KAF0725065.1"/>
    <property type="molecule type" value="Genomic_DNA"/>
</dbReference>
<evidence type="ECO:0000256" key="11">
    <source>
        <dbReference type="ARBA" id="ARBA00044884"/>
    </source>
</evidence>
<feature type="transmembrane region" description="Helical" evidence="25">
    <location>
        <begin position="160"/>
        <end position="178"/>
    </location>
</feature>
<dbReference type="PROSITE" id="PS50850">
    <property type="entry name" value="MFS"/>
    <property type="match status" value="1"/>
</dbReference>
<comment type="catalytic activity">
    <reaction evidence="13">
        <text>L-alpha-aminoacyl-L-lysine(out) = L-alpha-aminoacyl-L-lysine(in)</text>
        <dbReference type="Rhea" id="RHEA:79383"/>
        <dbReference type="ChEBI" id="CHEBI:229966"/>
    </reaction>
</comment>
<feature type="transmembrane region" description="Helical" evidence="25">
    <location>
        <begin position="31"/>
        <end position="48"/>
    </location>
</feature>
<feature type="transmembrane region" description="Helical" evidence="25">
    <location>
        <begin position="396"/>
        <end position="418"/>
    </location>
</feature>
<dbReference type="GO" id="GO:0022857">
    <property type="term" value="F:transmembrane transporter activity"/>
    <property type="evidence" value="ECO:0007669"/>
    <property type="project" value="InterPro"/>
</dbReference>
<comment type="similarity">
    <text evidence="2">Belongs to the major facilitator superfamily.</text>
</comment>
<evidence type="ECO:0000256" key="8">
    <source>
        <dbReference type="ARBA" id="ARBA00044876"/>
    </source>
</evidence>
<evidence type="ECO:0000256" key="13">
    <source>
        <dbReference type="ARBA" id="ARBA00044893"/>
    </source>
</evidence>
<evidence type="ECO:0000256" key="6">
    <source>
        <dbReference type="ARBA" id="ARBA00023136"/>
    </source>
</evidence>
<evidence type="ECO:0000256" key="17">
    <source>
        <dbReference type="ARBA" id="ARBA00044903"/>
    </source>
</evidence>
<feature type="transmembrane region" description="Helical" evidence="25">
    <location>
        <begin position="366"/>
        <end position="389"/>
    </location>
</feature>
<comment type="catalytic activity">
    <reaction evidence="9">
        <text>L-histidyl-glycine(out) = L-histidyl-glycine(in)</text>
        <dbReference type="Rhea" id="RHEA:79395"/>
        <dbReference type="ChEBI" id="CHEBI:229957"/>
    </reaction>
</comment>
<evidence type="ECO:0000256" key="5">
    <source>
        <dbReference type="ARBA" id="ARBA00022989"/>
    </source>
</evidence>
<evidence type="ECO:0000256" key="2">
    <source>
        <dbReference type="ARBA" id="ARBA00008335"/>
    </source>
</evidence>
<evidence type="ECO:0000256" key="24">
    <source>
        <dbReference type="ARBA" id="ARBA00046376"/>
    </source>
</evidence>
<evidence type="ECO:0000256" key="14">
    <source>
        <dbReference type="ARBA" id="ARBA00044898"/>
    </source>
</evidence>
<gene>
    <name evidence="27" type="ORF">Ae201684_016463</name>
</gene>
<dbReference type="InterPro" id="IPR011701">
    <property type="entry name" value="MFS"/>
</dbReference>
<dbReference type="Gene3D" id="1.20.1250.20">
    <property type="entry name" value="MFS general substrate transporter like domains"/>
    <property type="match status" value="2"/>
</dbReference>